<dbReference type="Proteomes" id="UP000237003">
    <property type="component" value="Unassembled WGS sequence"/>
</dbReference>
<feature type="coiled-coil region" evidence="1">
    <location>
        <begin position="21"/>
        <end position="48"/>
    </location>
</feature>
<evidence type="ECO:0000256" key="1">
    <source>
        <dbReference type="SAM" id="Coils"/>
    </source>
</evidence>
<accession>A0A2S4S2J3</accession>
<evidence type="ECO:0000313" key="2">
    <source>
        <dbReference type="EMBL" id="POU68086.1"/>
    </source>
</evidence>
<name>A0A2S4S2J3_CITAM</name>
<comment type="caution">
    <text evidence="2">The sequence shown here is derived from an EMBL/GenBank/DDBJ whole genome shotgun (WGS) entry which is preliminary data.</text>
</comment>
<proteinExistence type="predicted"/>
<gene>
    <name evidence="2" type="ORF">C3430_03125</name>
</gene>
<evidence type="ECO:0000313" key="3">
    <source>
        <dbReference type="Proteomes" id="UP000237003"/>
    </source>
</evidence>
<dbReference type="EMBL" id="PQLX01000001">
    <property type="protein sequence ID" value="POU68086.1"/>
    <property type="molecule type" value="Genomic_DNA"/>
</dbReference>
<dbReference type="Pfam" id="PF02090">
    <property type="entry name" value="SPAM"/>
    <property type="match status" value="1"/>
</dbReference>
<keyword evidence="1" id="KW-0175">Coiled coil</keyword>
<dbReference type="InterPro" id="IPR002954">
    <property type="entry name" value="Salm_SPAgM"/>
</dbReference>
<sequence>MQSKRLVRFYDEHCSRTIAKITVCEKRLTELKEQLLNMHEQAQDMQRQLRMMWAETFGKAVAQREIYTLKRKEALILSRHEDLQLQVQETTSSMEQLTERRDDFIKLRLHYEKKKKKWEWMSDNAKKMRIRKDIHRDEKAAEECATWTIQ</sequence>
<dbReference type="OrthoDB" id="9964309at2"/>
<protein>
    <submittedName>
        <fullName evidence="2">Uncharacterized protein</fullName>
    </submittedName>
</protein>
<dbReference type="AlphaFoldDB" id="A0A2S4S2J3"/>
<reference evidence="2 3" key="1">
    <citation type="submission" date="2018-01" db="EMBL/GenBank/DDBJ databases">
        <title>Complete genome sequences of 14 Citrobacter spp. isolated from plant in Canada.</title>
        <authorList>
            <person name="Bhandare S.G."/>
            <person name="Colavecchio A."/>
            <person name="Jeukens J."/>
            <person name="Emond-Rheault J.-G."/>
            <person name="Freschi L."/>
            <person name="Hamel J."/>
            <person name="Kukavica-Ibrulj I."/>
            <person name="Levesque R."/>
            <person name="Goodridge L."/>
        </authorList>
    </citation>
    <scope>NUCLEOTIDE SEQUENCE [LARGE SCALE GENOMIC DNA]</scope>
    <source>
        <strain evidence="2 3">S1285</strain>
    </source>
</reference>
<dbReference type="RefSeq" id="WP_103775005.1">
    <property type="nucleotide sequence ID" value="NZ_PQLX01000001.1"/>
</dbReference>
<organism evidence="2 3">
    <name type="scientific">Citrobacter amalonaticus</name>
    <dbReference type="NCBI Taxonomy" id="35703"/>
    <lineage>
        <taxon>Bacteria</taxon>
        <taxon>Pseudomonadati</taxon>
        <taxon>Pseudomonadota</taxon>
        <taxon>Gammaproteobacteria</taxon>
        <taxon>Enterobacterales</taxon>
        <taxon>Enterobacteriaceae</taxon>
        <taxon>Citrobacter</taxon>
    </lineage>
</organism>